<evidence type="ECO:0000256" key="2">
    <source>
        <dbReference type="ARBA" id="ARBA00022618"/>
    </source>
</evidence>
<dbReference type="InterPro" id="IPR043129">
    <property type="entry name" value="ATPase_NBD"/>
</dbReference>
<dbReference type="Gene3D" id="3.30.420.40">
    <property type="match status" value="2"/>
</dbReference>
<sequence>MNEYIVGIDIGSYNICAAAGKIDKHSEVQIMGITSSNCSGVKRGIVVDIDNTSESIKKCISSLERMVDTKVTGAYISLSGGISELVWNKGVVAVSSEDREIKRNDVKRVLKASKIINIPNDKEIIGVIPQQYIIDGYDKIKDPIGMCGLRLEVDSQIILAQSTVVNNIFKSVNKAGIKVLGVVFEPIAISSVVLKEEEIQRGIALVDTGSDSINIYIYKGGNLRSISTLPLGGSIITNDIAVCLKIPVSEAEKLKIKYGSVAADSLRDNFKIEVNANYNNKVKVDCNVLNQVIEARVEELFSLINKEISTSEYYNELSGIVIVGGGMALINGIEEFGRNILGKLVRIGIPRYIGAASPLYATAVGIVKDVSNSMKLKNTIDVDSSKNDNLPDYKKIIEDEEETENGNRTNGFISKIKDFFTDFF</sequence>
<keyword evidence="3 5" id="KW-0472">Membrane</keyword>
<proteinExistence type="inferred from homology"/>
<organism evidence="8 9">
    <name type="scientific">Clostridium aromativorans</name>
    <dbReference type="NCBI Taxonomy" id="2836848"/>
    <lineage>
        <taxon>Bacteria</taxon>
        <taxon>Bacillati</taxon>
        <taxon>Bacillota</taxon>
        <taxon>Clostridia</taxon>
        <taxon>Eubacteriales</taxon>
        <taxon>Clostridiaceae</taxon>
        <taxon>Clostridium</taxon>
    </lineage>
</organism>
<feature type="domain" description="SHS2" evidence="7">
    <location>
        <begin position="5"/>
        <end position="193"/>
    </location>
</feature>
<keyword evidence="9" id="KW-1185">Reference proteome</keyword>
<name>A0ABS8N7H0_9CLOT</name>
<keyword evidence="2 5" id="KW-0132">Cell division</keyword>
<dbReference type="HAMAP" id="MF_02033">
    <property type="entry name" value="FtsA"/>
    <property type="match status" value="1"/>
</dbReference>
<dbReference type="CDD" id="cd24048">
    <property type="entry name" value="ASKHA_NBD_FtsA"/>
    <property type="match status" value="1"/>
</dbReference>
<comment type="function">
    <text evidence="5 6">Cell division protein that is involved in the assembly of the Z ring. May serve as a membrane anchor for the Z ring.</text>
</comment>
<dbReference type="SMART" id="SM00842">
    <property type="entry name" value="FtsA"/>
    <property type="match status" value="1"/>
</dbReference>
<dbReference type="Proteomes" id="UP001165422">
    <property type="component" value="Unassembled WGS sequence"/>
</dbReference>
<keyword evidence="1 5" id="KW-1003">Cell membrane</keyword>
<dbReference type="InterPro" id="IPR020823">
    <property type="entry name" value="Cell_div_FtsA"/>
</dbReference>
<dbReference type="Pfam" id="PF02491">
    <property type="entry name" value="SHS2_FTSA"/>
    <property type="match status" value="1"/>
</dbReference>
<dbReference type="RefSeq" id="WP_150357860.1">
    <property type="nucleotide sequence ID" value="NZ_JAJJPB010000017.1"/>
</dbReference>
<evidence type="ECO:0000313" key="9">
    <source>
        <dbReference type="Proteomes" id="UP001165422"/>
    </source>
</evidence>
<accession>A0ABS8N7H0</accession>
<evidence type="ECO:0000313" key="8">
    <source>
        <dbReference type="EMBL" id="MCC9295738.1"/>
    </source>
</evidence>
<comment type="caution">
    <text evidence="8">The sequence shown here is derived from an EMBL/GenBank/DDBJ whole genome shotgun (WGS) entry which is preliminary data.</text>
</comment>
<evidence type="ECO:0000256" key="5">
    <source>
        <dbReference type="HAMAP-Rule" id="MF_02033"/>
    </source>
</evidence>
<dbReference type="PANTHER" id="PTHR32432:SF4">
    <property type="entry name" value="CELL DIVISION PROTEIN FTSA"/>
    <property type="match status" value="1"/>
</dbReference>
<dbReference type="Gene3D" id="3.30.1490.110">
    <property type="match status" value="1"/>
</dbReference>
<gene>
    <name evidence="5 8" type="primary">ftsA</name>
    <name evidence="8" type="ORF">LN736_12795</name>
</gene>
<dbReference type="SUPFAM" id="SSF53067">
    <property type="entry name" value="Actin-like ATPase domain"/>
    <property type="match status" value="2"/>
</dbReference>
<comment type="subcellular location">
    <subcellularLocation>
        <location evidence="5">Cell membrane</location>
        <topology evidence="5">Peripheral membrane protein</topology>
        <orientation evidence="5">Cytoplasmic side</orientation>
    </subcellularLocation>
    <text evidence="5">Localizes to the Z ring in an FtsZ-dependent manner. Targeted to the membrane through a conserved C-terminal amphipathic helix.</text>
</comment>
<evidence type="ECO:0000259" key="7">
    <source>
        <dbReference type="SMART" id="SM00842"/>
    </source>
</evidence>
<evidence type="ECO:0000256" key="4">
    <source>
        <dbReference type="ARBA" id="ARBA00023306"/>
    </source>
</evidence>
<protein>
    <recommendedName>
        <fullName evidence="5 6">Cell division protein FtsA</fullName>
    </recommendedName>
</protein>
<dbReference type="InterPro" id="IPR003494">
    <property type="entry name" value="SHS2_FtsA"/>
</dbReference>
<evidence type="ECO:0000256" key="3">
    <source>
        <dbReference type="ARBA" id="ARBA00023136"/>
    </source>
</evidence>
<dbReference type="PANTHER" id="PTHR32432">
    <property type="entry name" value="CELL DIVISION PROTEIN FTSA-RELATED"/>
    <property type="match status" value="1"/>
</dbReference>
<dbReference type="GO" id="GO:0051301">
    <property type="term" value="P:cell division"/>
    <property type="evidence" value="ECO:0007669"/>
    <property type="project" value="UniProtKB-KW"/>
</dbReference>
<comment type="subunit">
    <text evidence="5">Self-interacts. Interacts with FtsZ.</text>
</comment>
<keyword evidence="4 5" id="KW-0131">Cell cycle</keyword>
<evidence type="ECO:0000256" key="6">
    <source>
        <dbReference type="PIRNR" id="PIRNR003101"/>
    </source>
</evidence>
<evidence type="ECO:0000256" key="1">
    <source>
        <dbReference type="ARBA" id="ARBA00022475"/>
    </source>
</evidence>
<dbReference type="InterPro" id="IPR050696">
    <property type="entry name" value="FtsA/MreB"/>
</dbReference>
<dbReference type="Pfam" id="PF14450">
    <property type="entry name" value="FtsA"/>
    <property type="match status" value="1"/>
</dbReference>
<comment type="similarity">
    <text evidence="5 6">Belongs to the FtsA/MreB family.</text>
</comment>
<dbReference type="PIRSF" id="PIRSF003101">
    <property type="entry name" value="FtsA"/>
    <property type="match status" value="1"/>
</dbReference>
<dbReference type="NCBIfam" id="TIGR01174">
    <property type="entry name" value="ftsA"/>
    <property type="match status" value="1"/>
</dbReference>
<dbReference type="EMBL" id="JAJJPB010000017">
    <property type="protein sequence ID" value="MCC9295738.1"/>
    <property type="molecule type" value="Genomic_DNA"/>
</dbReference>
<reference evidence="8" key="1">
    <citation type="submission" date="2021-11" db="EMBL/GenBank/DDBJ databases">
        <authorList>
            <person name="Qingchun L."/>
            <person name="Dong Z."/>
            <person name="Zongwei Q."/>
            <person name="Jia Z."/>
            <person name="Duotao L."/>
        </authorList>
    </citation>
    <scope>NUCLEOTIDE SEQUENCE</scope>
    <source>
        <strain evidence="8">WLY-B-L2</strain>
    </source>
</reference>